<keyword evidence="2" id="KW-1185">Reference proteome</keyword>
<dbReference type="Proteomes" id="UP000297609">
    <property type="component" value="Unassembled WGS sequence"/>
</dbReference>
<reference evidence="1" key="1">
    <citation type="journal article" date="2019" name="PLoS Negl. Trop. Dis.">
        <title>Revisiting the worldwide diversity of Leptospira species in the environment.</title>
        <authorList>
            <person name="Vincent A.T."/>
            <person name="Schiettekatte O."/>
            <person name="Bourhy P."/>
            <person name="Veyrier F.J."/>
            <person name="Picardeau M."/>
        </authorList>
    </citation>
    <scope>NUCLEOTIDE SEQUENCE [LARGE SCALE GENOMIC DNA]</scope>
    <source>
        <strain evidence="1">201702454</strain>
    </source>
</reference>
<dbReference type="InterPro" id="IPR058083">
    <property type="entry name" value="LIC_11090-like"/>
</dbReference>
<dbReference type="OrthoDB" id="335838at2"/>
<organism evidence="1 2">
    <name type="scientific">Leptospira kemamanensis</name>
    <dbReference type="NCBI Taxonomy" id="2484942"/>
    <lineage>
        <taxon>Bacteria</taxon>
        <taxon>Pseudomonadati</taxon>
        <taxon>Spirochaetota</taxon>
        <taxon>Spirochaetia</taxon>
        <taxon>Leptospirales</taxon>
        <taxon>Leptospiraceae</taxon>
        <taxon>Leptospira</taxon>
    </lineage>
</organism>
<proteinExistence type="predicted"/>
<dbReference type="AlphaFoldDB" id="A0A4R9JXU3"/>
<gene>
    <name evidence="1" type="ORF">EHQ59_00470</name>
</gene>
<name>A0A4R9JXU3_9LEPT</name>
<dbReference type="EMBL" id="RQGG01000004">
    <property type="protein sequence ID" value="TGL56971.1"/>
    <property type="molecule type" value="Genomic_DNA"/>
</dbReference>
<evidence type="ECO:0000313" key="2">
    <source>
        <dbReference type="Proteomes" id="UP000297609"/>
    </source>
</evidence>
<sequence>MNPTMMKRWIQIITIVVLLPFIGKILFLESGLFAQSLYQLSLVCHCNHNSDSEVHHYAESLPKKRMTCHLKKGSGSHTCTCSKKKMATKIIQSQSMNPSYAKTDSNVYQRELDLVFIQILPNQILPMGFYHLPDKPPKSFS</sequence>
<protein>
    <submittedName>
        <fullName evidence="1">Uncharacterized protein</fullName>
    </submittedName>
</protein>
<comment type="caution">
    <text evidence="1">The sequence shown here is derived from an EMBL/GenBank/DDBJ whole genome shotgun (WGS) entry which is preliminary data.</text>
</comment>
<evidence type="ECO:0000313" key="1">
    <source>
        <dbReference type="EMBL" id="TGL56971.1"/>
    </source>
</evidence>
<accession>A0A4R9JXU3</accession>
<dbReference type="NCBIfam" id="NF047775">
    <property type="entry name" value="LIC_11090_fam"/>
    <property type="match status" value="1"/>
</dbReference>